<sequence>MCIMLKKQKNAVETVTFASLQEYKVRRFQLLAHLSFIIFFIQGVEVSIGGGACYQPLHLQSYTHSGGLVSIEFDYLLPINPSPIQVVEKIDSVTVEHCFTHCGHEARPFQLRLDESAETYIISMLMEGLTIRQVHKKIRSKMRGGPKTRLYFITSRDIGNIALKCRVQPGRLHNQDTVSIQMRVDANSESDGIQFSQPAQDASGDGFILSSFRITHGHHLISEHLFLVITNPTQWKWLSKYGKRALCVDDTFNLTSYSPRLATVIVADEWDRALPAAYLHSFRMTEVEVGIMFEHVKKFLLSFHTDFSMTDDSNSFWNGFKRAFPSTWAKKLLCLWHVQQAMKRNSKTDLKKIRRSGRVDQWAAFGRLDSCVSTSMLCGRFHKTLKHDILGGKANVRIDALIQLLIPLIVEIDEEKEVMLGRTLISFHTFNII</sequence>
<evidence type="ECO:0008006" key="4">
    <source>
        <dbReference type="Google" id="ProtNLM"/>
    </source>
</evidence>
<keyword evidence="3" id="KW-1185">Reference proteome</keyword>
<comment type="caution">
    <text evidence="2">The sequence shown here is derived from an EMBL/GenBank/DDBJ whole genome shotgun (WGS) entry which is preliminary data.</text>
</comment>
<keyword evidence="1" id="KW-1133">Transmembrane helix</keyword>
<evidence type="ECO:0000313" key="3">
    <source>
        <dbReference type="Proteomes" id="UP000252519"/>
    </source>
</evidence>
<feature type="transmembrane region" description="Helical" evidence="1">
    <location>
        <begin position="30"/>
        <end position="52"/>
    </location>
</feature>
<evidence type="ECO:0000256" key="1">
    <source>
        <dbReference type="SAM" id="Phobius"/>
    </source>
</evidence>
<accession>A0A368FF10</accession>
<dbReference type="AlphaFoldDB" id="A0A368FF10"/>
<keyword evidence="1" id="KW-0812">Transmembrane</keyword>
<organism evidence="2 3">
    <name type="scientific">Ancylostoma caninum</name>
    <name type="common">Dog hookworm</name>
    <dbReference type="NCBI Taxonomy" id="29170"/>
    <lineage>
        <taxon>Eukaryota</taxon>
        <taxon>Metazoa</taxon>
        <taxon>Ecdysozoa</taxon>
        <taxon>Nematoda</taxon>
        <taxon>Chromadorea</taxon>
        <taxon>Rhabditida</taxon>
        <taxon>Rhabditina</taxon>
        <taxon>Rhabditomorpha</taxon>
        <taxon>Strongyloidea</taxon>
        <taxon>Ancylostomatidae</taxon>
        <taxon>Ancylostomatinae</taxon>
        <taxon>Ancylostoma</taxon>
    </lineage>
</organism>
<evidence type="ECO:0000313" key="2">
    <source>
        <dbReference type="EMBL" id="RCN29609.1"/>
    </source>
</evidence>
<gene>
    <name evidence="2" type="ORF">ANCCAN_24632</name>
</gene>
<dbReference type="Proteomes" id="UP000252519">
    <property type="component" value="Unassembled WGS sequence"/>
</dbReference>
<proteinExistence type="predicted"/>
<name>A0A368FF10_ANCCA</name>
<dbReference type="STRING" id="29170.A0A368FF10"/>
<dbReference type="EMBL" id="JOJR01001860">
    <property type="protein sequence ID" value="RCN29609.1"/>
    <property type="molecule type" value="Genomic_DNA"/>
</dbReference>
<reference evidence="2 3" key="1">
    <citation type="submission" date="2014-10" db="EMBL/GenBank/DDBJ databases">
        <title>Draft genome of the hookworm Ancylostoma caninum.</title>
        <authorList>
            <person name="Mitreva M."/>
        </authorList>
    </citation>
    <scope>NUCLEOTIDE SEQUENCE [LARGE SCALE GENOMIC DNA]</scope>
    <source>
        <strain evidence="2 3">Baltimore</strain>
    </source>
</reference>
<keyword evidence="1" id="KW-0472">Membrane</keyword>
<protein>
    <recommendedName>
        <fullName evidence="4">MULE transposase domain-containing protein</fullName>
    </recommendedName>
</protein>